<dbReference type="EMBL" id="MFYX01000091">
    <property type="protein sequence ID" value="OGK03351.1"/>
    <property type="molecule type" value="Genomic_DNA"/>
</dbReference>
<dbReference type="AlphaFoldDB" id="A0A1F7F9S1"/>
<proteinExistence type="predicted"/>
<comment type="caution">
    <text evidence="1">The sequence shown here is derived from an EMBL/GenBank/DDBJ whole genome shotgun (WGS) entry which is preliminary data.</text>
</comment>
<organism evidence="1 2">
    <name type="scientific">Candidatus Raymondbacteria bacterium RIFOXYD12_FULL_49_13</name>
    <dbReference type="NCBI Taxonomy" id="1817890"/>
    <lineage>
        <taxon>Bacteria</taxon>
        <taxon>Raymondiibacteriota</taxon>
    </lineage>
</organism>
<gene>
    <name evidence="1" type="ORF">A2519_15385</name>
</gene>
<accession>A0A1F7F9S1</accession>
<evidence type="ECO:0008006" key="3">
    <source>
        <dbReference type="Google" id="ProtNLM"/>
    </source>
</evidence>
<sequence length="282" mass="31585">MKSSTAVVLCMVVIPGWFMDNRAQEVIHYAEPPRQTAPDVKEKIKGLGILGAGYGGAVYVAYQIWWKGGFEWGNPFSRIGEGEPFHEDDMWHFLAAASLSHANHFVFCRYFNARSSAFAAGGALLTMSGIEVLDALAKSKKWEFSISDEVGNCAGVGFFILKERFPRLPVFVRGGIRQWKRTPELVRAPYLLATDYRKYSKGHLDRYSIGKVEAIFKFYGNLYGGAAISKHDGASNKDLVGICMGYDIVQKIRESASGWLQAPLDNVSRYLSLDLGFTYWMY</sequence>
<evidence type="ECO:0000313" key="1">
    <source>
        <dbReference type="EMBL" id="OGK03351.1"/>
    </source>
</evidence>
<evidence type="ECO:0000313" key="2">
    <source>
        <dbReference type="Proteomes" id="UP000179243"/>
    </source>
</evidence>
<name>A0A1F7F9S1_UNCRA</name>
<dbReference type="Proteomes" id="UP000179243">
    <property type="component" value="Unassembled WGS sequence"/>
</dbReference>
<reference evidence="1 2" key="1">
    <citation type="journal article" date="2016" name="Nat. Commun.">
        <title>Thousands of microbial genomes shed light on interconnected biogeochemical processes in an aquifer system.</title>
        <authorList>
            <person name="Anantharaman K."/>
            <person name="Brown C.T."/>
            <person name="Hug L.A."/>
            <person name="Sharon I."/>
            <person name="Castelle C.J."/>
            <person name="Probst A.J."/>
            <person name="Thomas B.C."/>
            <person name="Singh A."/>
            <person name="Wilkins M.J."/>
            <person name="Karaoz U."/>
            <person name="Brodie E.L."/>
            <person name="Williams K.H."/>
            <person name="Hubbard S.S."/>
            <person name="Banfield J.F."/>
        </authorList>
    </citation>
    <scope>NUCLEOTIDE SEQUENCE [LARGE SCALE GENOMIC DNA]</scope>
</reference>
<protein>
    <recommendedName>
        <fullName evidence="3">DUF2279 domain-containing protein</fullName>
    </recommendedName>
</protein>